<dbReference type="SUPFAM" id="SSF46785">
    <property type="entry name" value="Winged helix' DNA-binding domain"/>
    <property type="match status" value="1"/>
</dbReference>
<gene>
    <name evidence="7" type="ORF">A4U43_C10F16600</name>
</gene>
<proteinExistence type="predicted"/>
<accession>A0A5P1E3J6</accession>
<evidence type="ECO:0000259" key="6">
    <source>
        <dbReference type="Pfam" id="PF08100"/>
    </source>
</evidence>
<dbReference type="Gene3D" id="3.40.50.150">
    <property type="entry name" value="Vaccinia Virus protein VP39"/>
    <property type="match status" value="1"/>
</dbReference>
<keyword evidence="8" id="KW-1185">Reference proteome</keyword>
<dbReference type="EMBL" id="CM007390">
    <property type="protein sequence ID" value="ONK57098.1"/>
    <property type="molecule type" value="Genomic_DNA"/>
</dbReference>
<dbReference type="PIRSF" id="PIRSF005739">
    <property type="entry name" value="O-mtase"/>
    <property type="match status" value="1"/>
</dbReference>
<organism evidence="7 8">
    <name type="scientific">Asparagus officinalis</name>
    <name type="common">Garden asparagus</name>
    <dbReference type="NCBI Taxonomy" id="4686"/>
    <lineage>
        <taxon>Eukaryota</taxon>
        <taxon>Viridiplantae</taxon>
        <taxon>Streptophyta</taxon>
        <taxon>Embryophyta</taxon>
        <taxon>Tracheophyta</taxon>
        <taxon>Spermatophyta</taxon>
        <taxon>Magnoliopsida</taxon>
        <taxon>Liliopsida</taxon>
        <taxon>Asparagales</taxon>
        <taxon>Asparagaceae</taxon>
        <taxon>Asparagoideae</taxon>
        <taxon>Asparagus</taxon>
    </lineage>
</organism>
<evidence type="ECO:0000256" key="3">
    <source>
        <dbReference type="ARBA" id="ARBA00022691"/>
    </source>
</evidence>
<dbReference type="InterPro" id="IPR016461">
    <property type="entry name" value="COMT-like"/>
</dbReference>
<dbReference type="FunFam" id="3.40.50.150:FF:000057">
    <property type="entry name" value="O-methyltransferase ZRP4"/>
    <property type="match status" value="1"/>
</dbReference>
<dbReference type="OrthoDB" id="757282at2759"/>
<evidence type="ECO:0000259" key="5">
    <source>
        <dbReference type="Pfam" id="PF00891"/>
    </source>
</evidence>
<dbReference type="InterPro" id="IPR036390">
    <property type="entry name" value="WH_DNA-bd_sf"/>
</dbReference>
<dbReference type="SUPFAM" id="SSF53335">
    <property type="entry name" value="S-adenosyl-L-methionine-dependent methyltransferases"/>
    <property type="match status" value="1"/>
</dbReference>
<dbReference type="OMA" id="MEWERLF"/>
<keyword evidence="2" id="KW-0808">Transferase</keyword>
<dbReference type="InterPro" id="IPR029063">
    <property type="entry name" value="SAM-dependent_MTases_sf"/>
</dbReference>
<evidence type="ECO:0000256" key="2">
    <source>
        <dbReference type="ARBA" id="ARBA00022679"/>
    </source>
</evidence>
<dbReference type="GO" id="GO:0008171">
    <property type="term" value="F:O-methyltransferase activity"/>
    <property type="evidence" value="ECO:0007669"/>
    <property type="project" value="InterPro"/>
</dbReference>
<feature type="active site" description="Proton acceptor" evidence="4">
    <location>
        <position position="283"/>
    </location>
</feature>
<dbReference type="GO" id="GO:0032259">
    <property type="term" value="P:methylation"/>
    <property type="evidence" value="ECO:0007669"/>
    <property type="project" value="UniProtKB-KW"/>
</dbReference>
<dbReference type="PANTHER" id="PTHR11746">
    <property type="entry name" value="O-METHYLTRANSFERASE"/>
    <property type="match status" value="1"/>
</dbReference>
<feature type="domain" description="O-methyltransferase C-terminal" evidence="5">
    <location>
        <begin position="151"/>
        <end position="362"/>
    </location>
</feature>
<dbReference type="Proteomes" id="UP000243459">
    <property type="component" value="Chromosome 10"/>
</dbReference>
<dbReference type="Gramene" id="ONK57098">
    <property type="protein sequence ID" value="ONK57098"/>
    <property type="gene ID" value="A4U43_C10F16600"/>
</dbReference>
<dbReference type="Pfam" id="PF00891">
    <property type="entry name" value="Methyltransf_2"/>
    <property type="match status" value="1"/>
</dbReference>
<dbReference type="InterPro" id="IPR012967">
    <property type="entry name" value="COMT_dimerisation"/>
</dbReference>
<keyword evidence="3" id="KW-0949">S-adenosyl-L-methionine</keyword>
<reference evidence="8" key="1">
    <citation type="journal article" date="2017" name="Nat. Commun.">
        <title>The asparagus genome sheds light on the origin and evolution of a young Y chromosome.</title>
        <authorList>
            <person name="Harkess A."/>
            <person name="Zhou J."/>
            <person name="Xu C."/>
            <person name="Bowers J.E."/>
            <person name="Van der Hulst R."/>
            <person name="Ayyampalayam S."/>
            <person name="Mercati F."/>
            <person name="Riccardi P."/>
            <person name="McKain M.R."/>
            <person name="Kakrana A."/>
            <person name="Tang H."/>
            <person name="Ray J."/>
            <person name="Groenendijk J."/>
            <person name="Arikit S."/>
            <person name="Mathioni S.M."/>
            <person name="Nakano M."/>
            <person name="Shan H."/>
            <person name="Telgmann-Rauber A."/>
            <person name="Kanno A."/>
            <person name="Yue Z."/>
            <person name="Chen H."/>
            <person name="Li W."/>
            <person name="Chen Y."/>
            <person name="Xu X."/>
            <person name="Zhang Y."/>
            <person name="Luo S."/>
            <person name="Chen H."/>
            <person name="Gao J."/>
            <person name="Mao Z."/>
            <person name="Pires J.C."/>
            <person name="Luo M."/>
            <person name="Kudrna D."/>
            <person name="Wing R.A."/>
            <person name="Meyers B.C."/>
            <person name="Yi K."/>
            <person name="Kong H."/>
            <person name="Lavrijsen P."/>
            <person name="Sunseri F."/>
            <person name="Falavigna A."/>
            <person name="Ye Y."/>
            <person name="Leebens-Mack J.H."/>
            <person name="Chen G."/>
        </authorList>
    </citation>
    <scope>NUCLEOTIDE SEQUENCE [LARGE SCALE GENOMIC DNA]</scope>
    <source>
        <strain evidence="8">cv. DH0086</strain>
    </source>
</reference>
<dbReference type="GO" id="GO:0046983">
    <property type="term" value="F:protein dimerization activity"/>
    <property type="evidence" value="ECO:0007669"/>
    <property type="project" value="InterPro"/>
</dbReference>
<name>A0A5P1E3J6_ASPOF</name>
<dbReference type="Gene3D" id="1.10.10.10">
    <property type="entry name" value="Winged helix-like DNA-binding domain superfamily/Winged helix DNA-binding domain"/>
    <property type="match status" value="1"/>
</dbReference>
<keyword evidence="1" id="KW-0489">Methyltransferase</keyword>
<evidence type="ECO:0000256" key="1">
    <source>
        <dbReference type="ARBA" id="ARBA00022603"/>
    </source>
</evidence>
<protein>
    <recommendedName>
        <fullName evidence="9">O-methyltransferase domain-containing protein</fullName>
    </recommendedName>
</protein>
<dbReference type="AlphaFoldDB" id="A0A5P1E3J6"/>
<evidence type="ECO:0000313" key="7">
    <source>
        <dbReference type="EMBL" id="ONK57098.1"/>
    </source>
</evidence>
<dbReference type="InterPro" id="IPR001077">
    <property type="entry name" value="COMT_C"/>
</dbReference>
<evidence type="ECO:0008006" key="9">
    <source>
        <dbReference type="Google" id="ProtNLM"/>
    </source>
</evidence>
<sequence>MAATDGVTSKELLEAQSHLWNHIFSFINSLSLKCALELGLFDAINNYKKPIPLNELAKTLSIPDARLQNFERFLRLLVHNGFLSIPDARLQNFERFLRLLVHNGFLSQTSTDASIDSYTLTTNSVPLIKEKGQSITPFIELMLDETLLNPWQSLSAWFKTETPSTAFEMFHGTFIWEATGKMPEFGKLMREGLGSDSQSIIKVIMEDCGELFEGVKSLVEVAGGTGTMALRIKEKFPEVKCTVLDLPHMINAMEKSDQVEYVAGDMFEFIPPADMLILKWVCHGWSDEACITLLKRCKEAIPTQENGGKAIIIDKVMNTTDEIHPKLTETQLHFDIHMMVHTTGKQRTEKEWKKLFDEAGFKGYKIIPALGLRSIIEIYH</sequence>
<feature type="domain" description="O-methyltransferase dimerisation" evidence="6">
    <location>
        <begin position="20"/>
        <end position="84"/>
    </location>
</feature>
<evidence type="ECO:0000313" key="8">
    <source>
        <dbReference type="Proteomes" id="UP000243459"/>
    </source>
</evidence>
<evidence type="ECO:0000256" key="4">
    <source>
        <dbReference type="PIRSR" id="PIRSR005739-1"/>
    </source>
</evidence>
<dbReference type="Pfam" id="PF08100">
    <property type="entry name" value="Dimerisation"/>
    <property type="match status" value="1"/>
</dbReference>
<dbReference type="PROSITE" id="PS51683">
    <property type="entry name" value="SAM_OMT_II"/>
    <property type="match status" value="1"/>
</dbReference>
<dbReference type="GO" id="GO:0008757">
    <property type="term" value="F:S-adenosylmethionine-dependent methyltransferase activity"/>
    <property type="evidence" value="ECO:0007669"/>
    <property type="project" value="UniProtKB-ARBA"/>
</dbReference>
<dbReference type="InterPro" id="IPR036388">
    <property type="entry name" value="WH-like_DNA-bd_sf"/>
</dbReference>